<evidence type="ECO:0000313" key="1">
    <source>
        <dbReference type="EMBL" id="KAL3314401.1"/>
    </source>
</evidence>
<keyword evidence="2" id="KW-1185">Reference proteome</keyword>
<gene>
    <name evidence="1" type="ORF">Ciccas_006984</name>
</gene>
<evidence type="ECO:0000313" key="2">
    <source>
        <dbReference type="Proteomes" id="UP001626550"/>
    </source>
</evidence>
<protein>
    <recommendedName>
        <fullName evidence="3">Fibronectin type-III domain-containing protein</fullName>
    </recommendedName>
</protein>
<dbReference type="SUPFAM" id="SSF49265">
    <property type="entry name" value="Fibronectin type III"/>
    <property type="match status" value="1"/>
</dbReference>
<dbReference type="EMBL" id="JBJKFK010001012">
    <property type="protein sequence ID" value="KAL3314401.1"/>
    <property type="molecule type" value="Genomic_DNA"/>
</dbReference>
<organism evidence="1 2">
    <name type="scientific">Cichlidogyrus casuarinus</name>
    <dbReference type="NCBI Taxonomy" id="1844966"/>
    <lineage>
        <taxon>Eukaryota</taxon>
        <taxon>Metazoa</taxon>
        <taxon>Spiralia</taxon>
        <taxon>Lophotrochozoa</taxon>
        <taxon>Platyhelminthes</taxon>
        <taxon>Monogenea</taxon>
        <taxon>Monopisthocotylea</taxon>
        <taxon>Dactylogyridea</taxon>
        <taxon>Ancyrocephalidae</taxon>
        <taxon>Cichlidogyrus</taxon>
    </lineage>
</organism>
<sequence>MDIAFKKDGSGVEITWADNQTLPLSGYIAVATATNGAKQWIQVGPKLRRVIFTNLAPCERYQISVNAISSEFLMSEVSETVVVEMDFKLPTPSSAFLHQNGPYSLQLYINGQNPNCAALFQAQLLINSTVVQTILSSDRKIIFEDLKRGISYIARVSIVPIRSTPSSPEPVLSQSVQLINSPETLPGLTVTLHTPLLRPDTKFIGFLPYFLNSSSLEFKLVQSMFCNSLQRILENSVTAMAISSCSVQSLIRFSTSVVISVDFNVVDFGRIPFAYVLQQSLIRGAQVSVYSRTIMIPYFGDTMSSASRVDRSGWFKIVL</sequence>
<proteinExistence type="predicted"/>
<dbReference type="AlphaFoldDB" id="A0ABD2Q463"/>
<evidence type="ECO:0008006" key="3">
    <source>
        <dbReference type="Google" id="ProtNLM"/>
    </source>
</evidence>
<comment type="caution">
    <text evidence="1">The sequence shown here is derived from an EMBL/GenBank/DDBJ whole genome shotgun (WGS) entry which is preliminary data.</text>
</comment>
<dbReference type="InterPro" id="IPR013783">
    <property type="entry name" value="Ig-like_fold"/>
</dbReference>
<reference evidence="1 2" key="1">
    <citation type="submission" date="2024-11" db="EMBL/GenBank/DDBJ databases">
        <title>Adaptive evolution of stress response genes in parasites aligns with host niche diversity.</title>
        <authorList>
            <person name="Hahn C."/>
            <person name="Resl P."/>
        </authorList>
    </citation>
    <scope>NUCLEOTIDE SEQUENCE [LARGE SCALE GENOMIC DNA]</scope>
    <source>
        <strain evidence="1">EGGRZ-B1_66</strain>
        <tissue evidence="1">Body</tissue>
    </source>
</reference>
<name>A0ABD2Q463_9PLAT</name>
<dbReference type="InterPro" id="IPR036116">
    <property type="entry name" value="FN3_sf"/>
</dbReference>
<dbReference type="Gene3D" id="2.60.40.10">
    <property type="entry name" value="Immunoglobulins"/>
    <property type="match status" value="1"/>
</dbReference>
<dbReference type="Proteomes" id="UP001626550">
    <property type="component" value="Unassembled WGS sequence"/>
</dbReference>
<accession>A0ABD2Q463</accession>